<dbReference type="Pfam" id="PF00156">
    <property type="entry name" value="Pribosyltran"/>
    <property type="match status" value="1"/>
</dbReference>
<keyword evidence="3" id="KW-1185">Reference proteome</keyword>
<dbReference type="SUPFAM" id="SSF53271">
    <property type="entry name" value="PRTase-like"/>
    <property type="match status" value="1"/>
</dbReference>
<dbReference type="Gene3D" id="3.30.1310.20">
    <property type="entry name" value="PRTase-like"/>
    <property type="match status" value="1"/>
</dbReference>
<dbReference type="RefSeq" id="WP_038261988.1">
    <property type="nucleotide sequence ID" value="NZ_AYXY01000002.1"/>
</dbReference>
<organism evidence="2 3">
    <name type="scientific">Zhouia amylolytica AD3</name>
    <dbReference type="NCBI Taxonomy" id="1286632"/>
    <lineage>
        <taxon>Bacteria</taxon>
        <taxon>Pseudomonadati</taxon>
        <taxon>Bacteroidota</taxon>
        <taxon>Flavobacteriia</taxon>
        <taxon>Flavobacteriales</taxon>
        <taxon>Flavobacteriaceae</taxon>
        <taxon>Zhouia</taxon>
    </lineage>
</organism>
<dbReference type="EMBL" id="AYXY01000002">
    <property type="protein sequence ID" value="ETN96470.1"/>
    <property type="molecule type" value="Genomic_DNA"/>
</dbReference>
<accession>W2UQM8</accession>
<evidence type="ECO:0000313" key="2">
    <source>
        <dbReference type="EMBL" id="ETN96470.1"/>
    </source>
</evidence>
<protein>
    <recommendedName>
        <fullName evidence="1">Phosphoribosyltransferase domain-containing protein</fullName>
    </recommendedName>
</protein>
<dbReference type="CDD" id="cd06223">
    <property type="entry name" value="PRTases_typeI"/>
    <property type="match status" value="1"/>
</dbReference>
<dbReference type="InterPro" id="IPR000836">
    <property type="entry name" value="PRTase_dom"/>
</dbReference>
<dbReference type="AlphaFoldDB" id="W2UQM8"/>
<dbReference type="eggNOG" id="COG1926">
    <property type="taxonomic scope" value="Bacteria"/>
</dbReference>
<sequence length="209" mass="23270">MFKNRIEAATMLAEKLLSYKERPDTIILAIPRGGIPVGATIAKILQLPMDIVLTKKIGHPYNTEFAIGALSLESVVLGHDADNVSKNYINNQIIQLRETLQKKYDTYYQGIKRKTLTNKTVILTDDGIATGNTIIATINLIAKERPSKIIIAVPVSSISAFNKIKNTPHVDQMIALEQPADFYAVGQYYKDFSPVKDSEAIKLFKEFSN</sequence>
<dbReference type="Gene3D" id="3.40.50.2020">
    <property type="match status" value="1"/>
</dbReference>
<dbReference type="Proteomes" id="UP000018850">
    <property type="component" value="Unassembled WGS sequence"/>
</dbReference>
<comment type="caution">
    <text evidence="2">The sequence shown here is derived from an EMBL/GenBank/DDBJ whole genome shotgun (WGS) entry which is preliminary data.</text>
</comment>
<evidence type="ECO:0000259" key="1">
    <source>
        <dbReference type="Pfam" id="PF00156"/>
    </source>
</evidence>
<evidence type="ECO:0000313" key="3">
    <source>
        <dbReference type="Proteomes" id="UP000018850"/>
    </source>
</evidence>
<dbReference type="PATRIC" id="fig|1286632.3.peg.545"/>
<proteinExistence type="predicted"/>
<feature type="domain" description="Phosphoribosyltransferase" evidence="1">
    <location>
        <begin position="8"/>
        <end position="157"/>
    </location>
</feature>
<dbReference type="InterPro" id="IPR029057">
    <property type="entry name" value="PRTase-like"/>
</dbReference>
<name>W2UQM8_9FLAO</name>
<reference evidence="3" key="1">
    <citation type="submission" date="2013-11" db="EMBL/GenBank/DDBJ databases">
        <title>Draft genome sequence from a member of Zhouia, isolated tidal flat.</title>
        <authorList>
            <person name="Jin H."/>
            <person name="Jeon C.O."/>
        </authorList>
    </citation>
    <scope>NUCLEOTIDE SEQUENCE [LARGE SCALE GENOMIC DNA]</scope>
    <source>
        <strain evidence="3">AD3</strain>
    </source>
</reference>
<gene>
    <name evidence="2" type="ORF">P278_05480</name>
</gene>
<reference evidence="2 3" key="2">
    <citation type="journal article" date="2016" name="Genome Announc.">
        <title>Draft Genome Sequence of Zhouia amylolytica AD3, Isolated from Tidal Flat Sediment.</title>
        <authorList>
            <person name="Jia B."/>
            <person name="Jin H.M."/>
            <person name="Lee H.J."/>
            <person name="Jeon C.O."/>
        </authorList>
    </citation>
    <scope>NUCLEOTIDE SEQUENCE [LARGE SCALE GENOMIC DNA]</scope>
    <source>
        <strain evidence="2 3">AD3</strain>
    </source>
</reference>
<dbReference type="STRING" id="376730.SAMN04487906_2855"/>